<proteinExistence type="predicted"/>
<dbReference type="Pfam" id="PF01636">
    <property type="entry name" value="APH"/>
    <property type="match status" value="1"/>
</dbReference>
<dbReference type="KEGG" id="txa:HQN79_09930"/>
<dbReference type="RefSeq" id="WP_173286103.1">
    <property type="nucleotide sequence ID" value="NZ_CP054020.1"/>
</dbReference>
<protein>
    <submittedName>
        <fullName evidence="3">Phosphotransferase</fullName>
    </submittedName>
</protein>
<organism evidence="3 4">
    <name type="scientific">Thiomicrorhabdus xiamenensis</name>
    <dbReference type="NCBI Taxonomy" id="2739063"/>
    <lineage>
        <taxon>Bacteria</taxon>
        <taxon>Pseudomonadati</taxon>
        <taxon>Pseudomonadota</taxon>
        <taxon>Gammaproteobacteria</taxon>
        <taxon>Thiotrichales</taxon>
        <taxon>Piscirickettsiaceae</taxon>
        <taxon>Thiomicrorhabdus</taxon>
    </lineage>
</organism>
<keyword evidence="4" id="KW-1185">Reference proteome</keyword>
<name>A0A7D4NRF6_9GAMM</name>
<accession>A0A7D4NRF6</accession>
<dbReference type="InterPro" id="IPR002575">
    <property type="entry name" value="Aminoglycoside_PTrfase"/>
</dbReference>
<evidence type="ECO:0000256" key="1">
    <source>
        <dbReference type="SAM" id="Coils"/>
    </source>
</evidence>
<dbReference type="AlphaFoldDB" id="A0A7D4NRF6"/>
<dbReference type="SUPFAM" id="SSF56112">
    <property type="entry name" value="Protein kinase-like (PK-like)"/>
    <property type="match status" value="1"/>
</dbReference>
<dbReference type="InterPro" id="IPR011009">
    <property type="entry name" value="Kinase-like_dom_sf"/>
</dbReference>
<feature type="domain" description="Aminoglycoside phosphotransferase" evidence="2">
    <location>
        <begin position="285"/>
        <end position="449"/>
    </location>
</feature>
<evidence type="ECO:0000259" key="2">
    <source>
        <dbReference type="Pfam" id="PF01636"/>
    </source>
</evidence>
<dbReference type="Proteomes" id="UP000504724">
    <property type="component" value="Chromosome"/>
</dbReference>
<reference evidence="3 4" key="1">
    <citation type="submission" date="2020-05" db="EMBL/GenBank/DDBJ databases">
        <title>Thiomicrorhabdus sediminis sp.nov. and Thiomicrorhabdus xiamenensis sp.nov., novel sulfur-oxidizing bacteria isolated from coastal sediment.</title>
        <authorList>
            <person name="Liu X."/>
        </authorList>
    </citation>
    <scope>NUCLEOTIDE SEQUENCE [LARGE SCALE GENOMIC DNA]</scope>
    <source>
        <strain evidence="3 4">G2</strain>
    </source>
</reference>
<dbReference type="Gene3D" id="3.90.1200.10">
    <property type="match status" value="1"/>
</dbReference>
<dbReference type="EMBL" id="CP054020">
    <property type="protein sequence ID" value="QKI89872.1"/>
    <property type="molecule type" value="Genomic_DNA"/>
</dbReference>
<feature type="coiled-coil region" evidence="1">
    <location>
        <begin position="377"/>
        <end position="404"/>
    </location>
</feature>
<keyword evidence="3" id="KW-0808">Transferase</keyword>
<gene>
    <name evidence="3" type="ORF">HQN79_09930</name>
</gene>
<evidence type="ECO:0000313" key="3">
    <source>
        <dbReference type="EMBL" id="QKI89872.1"/>
    </source>
</evidence>
<keyword evidence="1" id="KW-0175">Coiled coil</keyword>
<evidence type="ECO:0000313" key="4">
    <source>
        <dbReference type="Proteomes" id="UP000504724"/>
    </source>
</evidence>
<dbReference type="GO" id="GO:0016740">
    <property type="term" value="F:transferase activity"/>
    <property type="evidence" value="ECO:0007669"/>
    <property type="project" value="UniProtKB-KW"/>
</dbReference>
<sequence>MNHFPEVYESLRFLLIDLQKQLQTIYDGIAENDPSLFLKSLERIDYIENAHLSLLNRSYNSSLRQDREYQAQLQGFEHISYSLHHLSSQLEALCFQLEQCKSLKLLQKKRIFAALEDLNKGLSLIEPAVESEELTLSIDICQLQGRIEKSCRQQLDRYQDNLKTGQYSQALMQSSFIVRDILNMADALLKIGEGIISGKLGQFIQIDRYQTLEASLSELDYDLTEQSINIHSMGETKSGCTISGVTSASEAQEEILAIFKQGRKDKLLEEKIGIESWHEKFPGIAPEVYSYQKQGDKAALLFEYLTGKTFDKLLLEDRQALQSGLNRLFATLSEIWQATEKSKPISANFMRQLQKRLKNVYAVHPEFNLKSKGLRIGDAQQASLEQLIKQAAKLEEKFQVANAVYIHGDFNVDNILYDAEKDDISFIDLHRSEYLDYTQDLSVLMVSFYRLTNYDPKVRRRIRLTIEAIYDFGADYAEQNNDNDYAKRMALGLARSFISSTRFVLDKEHAKSMLFKGRYLLEQLINLPKKELPNYQLPKELFRD</sequence>